<name>A0ABV0WEX0_9TELE</name>
<comment type="caution">
    <text evidence="2">The sequence shown here is derived from an EMBL/GenBank/DDBJ whole genome shotgun (WGS) entry which is preliminary data.</text>
</comment>
<accession>A0ABV0WEX0</accession>
<sequence>ALSHFLMSQSFVNFVLTPACFFPSQGDFTWSSLSGQSVRLTPVAIQSLSELERARLQEVAYTRLLQDYDLGGQITIPKGESTILIFFSESCRDQLYNVT</sequence>
<dbReference type="PANTHER" id="PTHR12635">
    <property type="entry name" value="RHO-GTPASE-ACTIVATING PROTEIN 6 FAMILY MEMBER"/>
    <property type="match status" value="1"/>
</dbReference>
<keyword evidence="3" id="KW-1185">Reference proteome</keyword>
<dbReference type="Proteomes" id="UP001444071">
    <property type="component" value="Unassembled WGS sequence"/>
</dbReference>
<dbReference type="InterPro" id="IPR037863">
    <property type="entry name" value="RHOGAP6/36"/>
</dbReference>
<gene>
    <name evidence="2" type="ORF">XENORESO_008443</name>
</gene>
<reference evidence="2 3" key="1">
    <citation type="submission" date="2021-06" db="EMBL/GenBank/DDBJ databases">
        <authorList>
            <person name="Palmer J.M."/>
        </authorList>
    </citation>
    <scope>NUCLEOTIDE SEQUENCE [LARGE SCALE GENOMIC DNA]</scope>
    <source>
        <strain evidence="2 3">XR_2019</strain>
        <tissue evidence="2">Muscle</tissue>
    </source>
</reference>
<dbReference type="PANTHER" id="PTHR12635:SF7">
    <property type="entry name" value="RHO GTPASE ACTIVATING PROTEIN 6-RELATED"/>
    <property type="match status" value="1"/>
</dbReference>
<proteinExistence type="predicted"/>
<dbReference type="EMBL" id="JAHRIM010042719">
    <property type="protein sequence ID" value="MEQ2267629.1"/>
    <property type="molecule type" value="Genomic_DNA"/>
</dbReference>
<evidence type="ECO:0000313" key="3">
    <source>
        <dbReference type="Proteomes" id="UP001444071"/>
    </source>
</evidence>
<keyword evidence="1" id="KW-0343">GTPase activation</keyword>
<feature type="non-terminal residue" evidence="2">
    <location>
        <position position="1"/>
    </location>
</feature>
<evidence type="ECO:0000313" key="2">
    <source>
        <dbReference type="EMBL" id="MEQ2267629.1"/>
    </source>
</evidence>
<protein>
    <submittedName>
        <fullName evidence="2">Uncharacterized protein</fullName>
    </submittedName>
</protein>
<organism evidence="2 3">
    <name type="scientific">Xenotaenia resolanae</name>
    <dbReference type="NCBI Taxonomy" id="208358"/>
    <lineage>
        <taxon>Eukaryota</taxon>
        <taxon>Metazoa</taxon>
        <taxon>Chordata</taxon>
        <taxon>Craniata</taxon>
        <taxon>Vertebrata</taxon>
        <taxon>Euteleostomi</taxon>
        <taxon>Actinopterygii</taxon>
        <taxon>Neopterygii</taxon>
        <taxon>Teleostei</taxon>
        <taxon>Neoteleostei</taxon>
        <taxon>Acanthomorphata</taxon>
        <taxon>Ovalentaria</taxon>
        <taxon>Atherinomorphae</taxon>
        <taxon>Cyprinodontiformes</taxon>
        <taxon>Goodeidae</taxon>
        <taxon>Xenotaenia</taxon>
    </lineage>
</organism>
<evidence type="ECO:0000256" key="1">
    <source>
        <dbReference type="ARBA" id="ARBA00022468"/>
    </source>
</evidence>